<dbReference type="InterPro" id="IPR029071">
    <property type="entry name" value="Ubiquitin-like_domsf"/>
</dbReference>
<dbReference type="GO" id="GO:0004843">
    <property type="term" value="F:cysteine-type deubiquitinase activity"/>
    <property type="evidence" value="ECO:0007669"/>
    <property type="project" value="UniProtKB-UniRule"/>
</dbReference>
<dbReference type="PANTHER" id="PTHR43982:SF1">
    <property type="entry name" value="UBIQUITIN CARBOXYL-TERMINAL HYDROLASE 14"/>
    <property type="match status" value="1"/>
</dbReference>
<protein>
    <recommendedName>
        <fullName evidence="6">Ubiquitin carboxyl-terminal hydrolase</fullName>
        <ecNumber evidence="6">3.4.19.12</ecNumber>
    </recommendedName>
</protein>
<name>A0A4R0RLW5_9APHY</name>
<feature type="region of interest" description="Disordered" evidence="7">
    <location>
        <begin position="349"/>
        <end position="422"/>
    </location>
</feature>
<comment type="catalytic activity">
    <reaction evidence="1 6">
        <text>Thiol-dependent hydrolysis of ester, thioester, amide, peptide and isopeptide bonds formed by the C-terminal Gly of ubiquitin (a 76-residue protein attached to proteins as an intracellular targeting signal).</text>
        <dbReference type="EC" id="3.4.19.12"/>
    </reaction>
</comment>
<evidence type="ECO:0000256" key="2">
    <source>
        <dbReference type="ARBA" id="ARBA00022670"/>
    </source>
</evidence>
<dbReference type="STRING" id="92696.A0A4R0RLW5"/>
<dbReference type="PROSITE" id="PS00972">
    <property type="entry name" value="USP_1"/>
    <property type="match status" value="1"/>
</dbReference>
<dbReference type="EMBL" id="RWJN01000063">
    <property type="protein sequence ID" value="TCD68576.1"/>
    <property type="molecule type" value="Genomic_DNA"/>
</dbReference>
<organism evidence="9 10">
    <name type="scientific">Steccherinum ochraceum</name>
    <dbReference type="NCBI Taxonomy" id="92696"/>
    <lineage>
        <taxon>Eukaryota</taxon>
        <taxon>Fungi</taxon>
        <taxon>Dikarya</taxon>
        <taxon>Basidiomycota</taxon>
        <taxon>Agaricomycotina</taxon>
        <taxon>Agaricomycetes</taxon>
        <taxon>Polyporales</taxon>
        <taxon>Steccherinaceae</taxon>
        <taxon>Steccherinum</taxon>
    </lineage>
</organism>
<feature type="domain" description="USP" evidence="8">
    <location>
        <begin position="96"/>
        <end position="532"/>
    </location>
</feature>
<dbReference type="SUPFAM" id="SSF54236">
    <property type="entry name" value="Ubiquitin-like"/>
    <property type="match status" value="1"/>
</dbReference>
<dbReference type="Proteomes" id="UP000292702">
    <property type="component" value="Unassembled WGS sequence"/>
</dbReference>
<keyword evidence="2 6" id="KW-0645">Protease</keyword>
<dbReference type="InterPro" id="IPR028889">
    <property type="entry name" value="USP"/>
</dbReference>
<feature type="compositionally biased region" description="Low complexity" evidence="7">
    <location>
        <begin position="367"/>
        <end position="376"/>
    </location>
</feature>
<evidence type="ECO:0000256" key="5">
    <source>
        <dbReference type="ARBA" id="ARBA00022807"/>
    </source>
</evidence>
<evidence type="ECO:0000256" key="4">
    <source>
        <dbReference type="ARBA" id="ARBA00022801"/>
    </source>
</evidence>
<keyword evidence="5 6" id="KW-0788">Thiol protease</keyword>
<dbReference type="GO" id="GO:0016579">
    <property type="term" value="P:protein deubiquitination"/>
    <property type="evidence" value="ECO:0007669"/>
    <property type="project" value="InterPro"/>
</dbReference>
<sequence>MPSLNVHIKHAGKTHDVQLDTDRPPIVFKDSIYQVTGVPPERMKDDTDWKKVAPKEGQTFMVIGAAGELPKPPEKPIVFLEDMDDSELAQALAYPVGLVNLGNTCYMNSTVQALRAIPELQTALQASPPPGLPTQLKNLYKTMSSTVDEVTPTPFLLSLREAFPQFAEMSRSGNKMMGGGYAQQDAEECWVQLLGSLRDVPGLPGPSGSGASKRFIEQYLTGEVRRELTCDEAPEEPASVTTEKVLKIECNITINTNYMHSGIMDALDVKIEKASPSLGRDAVYSSKTRLSRLPSYLTVHMVRFAWRRDIEKKAKIMRKVKFPTEFDALDLVTDDLKAKLTPVSRKLKEIESQRGERRKVRKRTKAAAEASSSSTGKGKGREDADVEMSDANAGEGSKKEVKEGEEEKEEVAGGELEEESVYRERETKELEALVHPDLKADTGCSVAGLYELVAIVTHKGAAADAGHYMGFVKRSVFHPVSHSPTEPGLPDDDEDWYKFDDNKVSIFPKEKLATLDGGGEDSAAYVLLYRAKPLA</sequence>
<gene>
    <name evidence="9" type="primary">UBP6</name>
    <name evidence="9" type="ORF">EIP91_010501</name>
</gene>
<dbReference type="Gene3D" id="3.90.70.10">
    <property type="entry name" value="Cysteine proteinases"/>
    <property type="match status" value="1"/>
</dbReference>
<dbReference type="Gene3D" id="3.10.20.90">
    <property type="entry name" value="Phosphatidylinositol 3-kinase Catalytic Subunit, Chain A, domain 1"/>
    <property type="match status" value="1"/>
</dbReference>
<comment type="similarity">
    <text evidence="6">Belongs to the peptidase C19 family.</text>
</comment>
<dbReference type="PANTHER" id="PTHR43982">
    <property type="entry name" value="UBIQUITIN CARBOXYL-TERMINAL HYDROLASE"/>
    <property type="match status" value="1"/>
</dbReference>
<dbReference type="InterPro" id="IPR001394">
    <property type="entry name" value="Peptidase_C19_UCH"/>
</dbReference>
<dbReference type="OrthoDB" id="333239at2759"/>
<dbReference type="PROSITE" id="PS00973">
    <property type="entry name" value="USP_2"/>
    <property type="match status" value="1"/>
</dbReference>
<comment type="caution">
    <text evidence="9">The sequence shown here is derived from an EMBL/GenBank/DDBJ whole genome shotgun (WGS) entry which is preliminary data.</text>
</comment>
<keyword evidence="4 6" id="KW-0378">Hydrolase</keyword>
<dbReference type="CDD" id="cd02657">
    <property type="entry name" value="Peptidase_C19A"/>
    <property type="match status" value="1"/>
</dbReference>
<evidence type="ECO:0000313" key="9">
    <source>
        <dbReference type="EMBL" id="TCD68576.1"/>
    </source>
</evidence>
<keyword evidence="10" id="KW-1185">Reference proteome</keyword>
<dbReference type="GO" id="GO:0043161">
    <property type="term" value="P:proteasome-mediated ubiquitin-dependent protein catabolic process"/>
    <property type="evidence" value="ECO:0007669"/>
    <property type="project" value="InterPro"/>
</dbReference>
<dbReference type="EC" id="3.4.19.12" evidence="6"/>
<feature type="compositionally biased region" description="Basic residues" evidence="7">
    <location>
        <begin position="356"/>
        <end position="365"/>
    </location>
</feature>
<dbReference type="AlphaFoldDB" id="A0A4R0RLW5"/>
<dbReference type="InterPro" id="IPR044635">
    <property type="entry name" value="UBP14-like"/>
</dbReference>
<accession>A0A4R0RLW5</accession>
<dbReference type="InterPro" id="IPR018200">
    <property type="entry name" value="USP_CS"/>
</dbReference>
<evidence type="ECO:0000259" key="8">
    <source>
        <dbReference type="PROSITE" id="PS50235"/>
    </source>
</evidence>
<evidence type="ECO:0000313" key="10">
    <source>
        <dbReference type="Proteomes" id="UP000292702"/>
    </source>
</evidence>
<proteinExistence type="inferred from homology"/>
<evidence type="ECO:0000256" key="3">
    <source>
        <dbReference type="ARBA" id="ARBA00022786"/>
    </source>
</evidence>
<evidence type="ECO:0000256" key="7">
    <source>
        <dbReference type="SAM" id="MobiDB-lite"/>
    </source>
</evidence>
<evidence type="ECO:0000256" key="1">
    <source>
        <dbReference type="ARBA" id="ARBA00000707"/>
    </source>
</evidence>
<reference evidence="9 10" key="1">
    <citation type="submission" date="2018-11" db="EMBL/GenBank/DDBJ databases">
        <title>Genome assembly of Steccherinum ochraceum LE-BIN_3174, the white-rot fungus of the Steccherinaceae family (The Residual Polyporoid clade, Polyporales, Basidiomycota).</title>
        <authorList>
            <person name="Fedorova T.V."/>
            <person name="Glazunova O.A."/>
            <person name="Landesman E.O."/>
            <person name="Moiseenko K.V."/>
            <person name="Psurtseva N.V."/>
            <person name="Savinova O.S."/>
            <person name="Shakhova N.V."/>
            <person name="Tyazhelova T.V."/>
            <person name="Vasina D.V."/>
        </authorList>
    </citation>
    <scope>NUCLEOTIDE SEQUENCE [LARGE SCALE GENOMIC DNA]</scope>
    <source>
        <strain evidence="9 10">LE-BIN_3174</strain>
    </source>
</reference>
<dbReference type="PROSITE" id="PS50235">
    <property type="entry name" value="USP_3"/>
    <property type="match status" value="1"/>
</dbReference>
<dbReference type="InterPro" id="IPR038765">
    <property type="entry name" value="Papain-like_cys_pep_sf"/>
</dbReference>
<dbReference type="GO" id="GO:0061136">
    <property type="term" value="P:regulation of proteasomal protein catabolic process"/>
    <property type="evidence" value="ECO:0007669"/>
    <property type="project" value="TreeGrafter"/>
</dbReference>
<dbReference type="SUPFAM" id="SSF54001">
    <property type="entry name" value="Cysteine proteinases"/>
    <property type="match status" value="1"/>
</dbReference>
<dbReference type="Pfam" id="PF00443">
    <property type="entry name" value="UCH"/>
    <property type="match status" value="1"/>
</dbReference>
<keyword evidence="3 6" id="KW-0833">Ubl conjugation pathway</keyword>
<evidence type="ECO:0000256" key="6">
    <source>
        <dbReference type="RuleBase" id="RU366025"/>
    </source>
</evidence>
<dbReference type="GO" id="GO:0070628">
    <property type="term" value="F:proteasome binding"/>
    <property type="evidence" value="ECO:0007669"/>
    <property type="project" value="TreeGrafter"/>
</dbReference>